<dbReference type="PANTHER" id="PTHR33164:SF43">
    <property type="entry name" value="HTH-TYPE TRANSCRIPTIONAL REPRESSOR YETL"/>
    <property type="match status" value="1"/>
</dbReference>
<proteinExistence type="predicted"/>
<dbReference type="Proteomes" id="UP001595872">
    <property type="component" value="Unassembled WGS sequence"/>
</dbReference>
<keyword evidence="3" id="KW-1185">Reference proteome</keyword>
<dbReference type="InterPro" id="IPR036388">
    <property type="entry name" value="WH-like_DNA-bd_sf"/>
</dbReference>
<comment type="caution">
    <text evidence="2">The sequence shown here is derived from an EMBL/GenBank/DDBJ whole genome shotgun (WGS) entry which is preliminary data.</text>
</comment>
<feature type="domain" description="HTH marR-type" evidence="1">
    <location>
        <begin position="13"/>
        <end position="146"/>
    </location>
</feature>
<dbReference type="PANTHER" id="PTHR33164">
    <property type="entry name" value="TRANSCRIPTIONAL REGULATOR, MARR FAMILY"/>
    <property type="match status" value="1"/>
</dbReference>
<protein>
    <submittedName>
        <fullName evidence="2">MarR family winged helix-turn-helix transcriptional regulator</fullName>
    </submittedName>
</protein>
<dbReference type="InterPro" id="IPR039422">
    <property type="entry name" value="MarR/SlyA-like"/>
</dbReference>
<dbReference type="PRINTS" id="PR00598">
    <property type="entry name" value="HTHMARR"/>
</dbReference>
<sequence length="157" mass="17194">MDRPARSTPPRMLDVTTYVLARAGRLGRARMARMMDEHDLGLWHFAVLSALDDATAPPSQRDLGARLGIDPSDLVDVVGTLADRGLLRRDRDPSDRRRYVVALTPEGRAELDAVAGRAAGLDAELLAALDPSERAAFTDMLRRVLDHQEVLAARGDD</sequence>
<evidence type="ECO:0000313" key="2">
    <source>
        <dbReference type="EMBL" id="MFC4913871.1"/>
    </source>
</evidence>
<name>A0ABV9UDD4_9ACTN</name>
<dbReference type="SUPFAM" id="SSF46785">
    <property type="entry name" value="Winged helix' DNA-binding domain"/>
    <property type="match status" value="1"/>
</dbReference>
<organism evidence="2 3">
    <name type="scientific">Actinomadura gamaensis</name>
    <dbReference type="NCBI Taxonomy" id="1763541"/>
    <lineage>
        <taxon>Bacteria</taxon>
        <taxon>Bacillati</taxon>
        <taxon>Actinomycetota</taxon>
        <taxon>Actinomycetes</taxon>
        <taxon>Streptosporangiales</taxon>
        <taxon>Thermomonosporaceae</taxon>
        <taxon>Actinomadura</taxon>
    </lineage>
</organism>
<dbReference type="InterPro" id="IPR000835">
    <property type="entry name" value="HTH_MarR-typ"/>
</dbReference>
<reference evidence="3" key="1">
    <citation type="journal article" date="2019" name="Int. J. Syst. Evol. Microbiol.">
        <title>The Global Catalogue of Microorganisms (GCM) 10K type strain sequencing project: providing services to taxonomists for standard genome sequencing and annotation.</title>
        <authorList>
            <consortium name="The Broad Institute Genomics Platform"/>
            <consortium name="The Broad Institute Genome Sequencing Center for Infectious Disease"/>
            <person name="Wu L."/>
            <person name="Ma J."/>
        </authorList>
    </citation>
    <scope>NUCLEOTIDE SEQUENCE [LARGE SCALE GENOMIC DNA]</scope>
    <source>
        <strain evidence="3">KLKA75</strain>
    </source>
</reference>
<dbReference type="Pfam" id="PF12802">
    <property type="entry name" value="MarR_2"/>
    <property type="match status" value="1"/>
</dbReference>
<dbReference type="RefSeq" id="WP_378265207.1">
    <property type="nucleotide sequence ID" value="NZ_JBHSIT010000020.1"/>
</dbReference>
<dbReference type="SMART" id="SM00347">
    <property type="entry name" value="HTH_MARR"/>
    <property type="match status" value="1"/>
</dbReference>
<evidence type="ECO:0000313" key="3">
    <source>
        <dbReference type="Proteomes" id="UP001595872"/>
    </source>
</evidence>
<dbReference type="EMBL" id="JBHSIT010000020">
    <property type="protein sequence ID" value="MFC4913871.1"/>
    <property type="molecule type" value="Genomic_DNA"/>
</dbReference>
<dbReference type="Gene3D" id="1.10.10.10">
    <property type="entry name" value="Winged helix-like DNA-binding domain superfamily/Winged helix DNA-binding domain"/>
    <property type="match status" value="1"/>
</dbReference>
<evidence type="ECO:0000259" key="1">
    <source>
        <dbReference type="PROSITE" id="PS50995"/>
    </source>
</evidence>
<dbReference type="InterPro" id="IPR036390">
    <property type="entry name" value="WH_DNA-bd_sf"/>
</dbReference>
<gene>
    <name evidence="2" type="ORF">ACFPCY_41755</name>
</gene>
<accession>A0ABV9UDD4</accession>
<dbReference type="PROSITE" id="PS50995">
    <property type="entry name" value="HTH_MARR_2"/>
    <property type="match status" value="1"/>
</dbReference>